<dbReference type="GO" id="GO:0043023">
    <property type="term" value="F:ribosomal large subunit binding"/>
    <property type="evidence" value="ECO:0007669"/>
    <property type="project" value="TreeGrafter"/>
</dbReference>
<dbReference type="AlphaFoldDB" id="A0A3D8IDH0"/>
<gene>
    <name evidence="2 3" type="primary">rsfS</name>
    <name evidence="3" type="ORF">CQA43_05000</name>
</gene>
<dbReference type="NCBIfam" id="TIGR00090">
    <property type="entry name" value="rsfS_iojap_ybeB"/>
    <property type="match status" value="1"/>
</dbReference>
<proteinExistence type="inferred from homology"/>
<comment type="function">
    <text evidence="2">Functions as a ribosomal silencing factor. Interacts with ribosomal protein uL14 (rplN), blocking formation of intersubunit bridge B8. Prevents association of the 30S and 50S ribosomal subunits and the formation of functional ribosomes, thus repressing translation.</text>
</comment>
<evidence type="ECO:0000313" key="3">
    <source>
        <dbReference type="EMBL" id="RDU62986.1"/>
    </source>
</evidence>
<keyword evidence="4" id="KW-1185">Reference proteome</keyword>
<accession>A0A3D8IDH0</accession>
<comment type="subcellular location">
    <subcellularLocation>
        <location evidence="2">Cytoplasm</location>
    </subcellularLocation>
</comment>
<name>A0A3D8IDH0_9HELI</name>
<dbReference type="GO" id="GO:0005737">
    <property type="term" value="C:cytoplasm"/>
    <property type="evidence" value="ECO:0007669"/>
    <property type="project" value="UniProtKB-SubCell"/>
</dbReference>
<dbReference type="GeneID" id="82535643"/>
<dbReference type="Gene3D" id="3.30.460.10">
    <property type="entry name" value="Beta Polymerase, domain 2"/>
    <property type="match status" value="1"/>
</dbReference>
<dbReference type="PANTHER" id="PTHR21043">
    <property type="entry name" value="IOJAP SUPERFAMILY ORTHOLOG"/>
    <property type="match status" value="1"/>
</dbReference>
<dbReference type="Pfam" id="PF02410">
    <property type="entry name" value="RsfS"/>
    <property type="match status" value="1"/>
</dbReference>
<comment type="subunit">
    <text evidence="2">Interacts with ribosomal protein uL14 (rplN).</text>
</comment>
<dbReference type="SUPFAM" id="SSF81301">
    <property type="entry name" value="Nucleotidyltransferase"/>
    <property type="match status" value="1"/>
</dbReference>
<sequence length="119" mass="14192">MQENRQKMIAEICQIIEEKKGENIEVFNLEKTDYFVDFVVIATALIDRHAMALLEELKKQLKAKGESFFHIDEENPDWIVIDLGDIIIHLFTENQRKKFNLEEFLQKLLQENERKEKNV</sequence>
<dbReference type="InterPro" id="IPR004394">
    <property type="entry name" value="Iojap/RsfS/C7orf30"/>
</dbReference>
<evidence type="ECO:0000313" key="4">
    <source>
        <dbReference type="Proteomes" id="UP000256650"/>
    </source>
</evidence>
<dbReference type="GO" id="GO:0017148">
    <property type="term" value="P:negative regulation of translation"/>
    <property type="evidence" value="ECO:0007669"/>
    <property type="project" value="UniProtKB-UniRule"/>
</dbReference>
<reference evidence="3 4" key="1">
    <citation type="submission" date="2018-04" db="EMBL/GenBank/DDBJ databases">
        <title>Novel Campyloabacter and Helicobacter Species and Strains.</title>
        <authorList>
            <person name="Mannion A.J."/>
            <person name="Shen Z."/>
            <person name="Fox J.G."/>
        </authorList>
    </citation>
    <scope>NUCLEOTIDE SEQUENCE [LARGE SCALE GENOMIC DNA]</scope>
    <source>
        <strain evidence="3 4">MIT 99-5101</strain>
    </source>
</reference>
<comment type="caution">
    <text evidence="3">The sequence shown here is derived from an EMBL/GenBank/DDBJ whole genome shotgun (WGS) entry which is preliminary data.</text>
</comment>
<keyword evidence="2" id="KW-0963">Cytoplasm</keyword>
<dbReference type="PANTHER" id="PTHR21043:SF0">
    <property type="entry name" value="MITOCHONDRIAL ASSEMBLY OF RIBOSOMAL LARGE SUBUNIT PROTEIN 1"/>
    <property type="match status" value="1"/>
</dbReference>
<dbReference type="HAMAP" id="MF_01477">
    <property type="entry name" value="Iojap_RsfS"/>
    <property type="match status" value="1"/>
</dbReference>
<keyword evidence="2" id="KW-0678">Repressor</keyword>
<dbReference type="RefSeq" id="WP_115551520.1">
    <property type="nucleotide sequence ID" value="NZ_CAONBV010000231.1"/>
</dbReference>
<dbReference type="EMBL" id="NXLS01000004">
    <property type="protein sequence ID" value="RDU62986.1"/>
    <property type="molecule type" value="Genomic_DNA"/>
</dbReference>
<dbReference type="GO" id="GO:0090071">
    <property type="term" value="P:negative regulation of ribosome biogenesis"/>
    <property type="evidence" value="ECO:0007669"/>
    <property type="project" value="UniProtKB-UniRule"/>
</dbReference>
<dbReference type="Proteomes" id="UP000256650">
    <property type="component" value="Unassembled WGS sequence"/>
</dbReference>
<organism evidence="3 4">
    <name type="scientific">Helicobacter ganmani</name>
    <dbReference type="NCBI Taxonomy" id="60246"/>
    <lineage>
        <taxon>Bacteria</taxon>
        <taxon>Pseudomonadati</taxon>
        <taxon>Campylobacterota</taxon>
        <taxon>Epsilonproteobacteria</taxon>
        <taxon>Campylobacterales</taxon>
        <taxon>Helicobacteraceae</taxon>
        <taxon>Helicobacter</taxon>
    </lineage>
</organism>
<evidence type="ECO:0000256" key="1">
    <source>
        <dbReference type="ARBA" id="ARBA00010574"/>
    </source>
</evidence>
<evidence type="ECO:0000256" key="2">
    <source>
        <dbReference type="HAMAP-Rule" id="MF_01477"/>
    </source>
</evidence>
<comment type="similarity">
    <text evidence="1 2">Belongs to the Iojap/RsfS family.</text>
</comment>
<protein>
    <recommendedName>
        <fullName evidence="2">Ribosomal silencing factor RsfS</fullName>
    </recommendedName>
</protein>
<keyword evidence="2" id="KW-0810">Translation regulation</keyword>
<dbReference type="OrthoDB" id="9793681at2"/>
<dbReference type="GO" id="GO:0042256">
    <property type="term" value="P:cytosolic ribosome assembly"/>
    <property type="evidence" value="ECO:0007669"/>
    <property type="project" value="UniProtKB-UniRule"/>
</dbReference>
<dbReference type="InterPro" id="IPR043519">
    <property type="entry name" value="NT_sf"/>
</dbReference>